<protein>
    <recommendedName>
        <fullName evidence="2">DUF8180 domain-containing protein</fullName>
    </recommendedName>
</protein>
<dbReference type="InterPro" id="IPR058493">
    <property type="entry name" value="DUF8180"/>
</dbReference>
<gene>
    <name evidence="3" type="ORF">SAMN02745220_01560</name>
</gene>
<name>A0A1M7Y3C3_9BACT</name>
<dbReference type="EMBL" id="FRFE01000006">
    <property type="protein sequence ID" value="SHO46605.1"/>
    <property type="molecule type" value="Genomic_DNA"/>
</dbReference>
<sequence>MENKEKLRVLLQHWIDHNKSHAEEFERWRQIADNDGESAVATHIAEAISDMFKANEALQNALNKAGGPAEHSHDHHHHHHHH</sequence>
<proteinExistence type="predicted"/>
<evidence type="ECO:0000313" key="4">
    <source>
        <dbReference type="Proteomes" id="UP000184603"/>
    </source>
</evidence>
<keyword evidence="4" id="KW-1185">Reference proteome</keyword>
<evidence type="ECO:0000256" key="1">
    <source>
        <dbReference type="SAM" id="MobiDB-lite"/>
    </source>
</evidence>
<feature type="region of interest" description="Disordered" evidence="1">
    <location>
        <begin position="60"/>
        <end position="82"/>
    </location>
</feature>
<accession>A0A1M7Y3C3</accession>
<dbReference type="AlphaFoldDB" id="A0A1M7Y3C3"/>
<feature type="domain" description="DUF8180" evidence="2">
    <location>
        <begin position="7"/>
        <end position="64"/>
    </location>
</feature>
<evidence type="ECO:0000313" key="3">
    <source>
        <dbReference type="EMBL" id="SHO46605.1"/>
    </source>
</evidence>
<organism evidence="3 4">
    <name type="scientific">Desulfopila aestuarii DSM 18488</name>
    <dbReference type="NCBI Taxonomy" id="1121416"/>
    <lineage>
        <taxon>Bacteria</taxon>
        <taxon>Pseudomonadati</taxon>
        <taxon>Thermodesulfobacteriota</taxon>
        <taxon>Desulfobulbia</taxon>
        <taxon>Desulfobulbales</taxon>
        <taxon>Desulfocapsaceae</taxon>
        <taxon>Desulfopila</taxon>
    </lineage>
</organism>
<dbReference type="Pfam" id="PF26551">
    <property type="entry name" value="DUF8180"/>
    <property type="match status" value="1"/>
</dbReference>
<dbReference type="RefSeq" id="WP_073612899.1">
    <property type="nucleotide sequence ID" value="NZ_FRFE01000006.1"/>
</dbReference>
<dbReference type="Proteomes" id="UP000184603">
    <property type="component" value="Unassembled WGS sequence"/>
</dbReference>
<dbReference type="OrthoDB" id="5523675at2"/>
<evidence type="ECO:0000259" key="2">
    <source>
        <dbReference type="Pfam" id="PF26551"/>
    </source>
</evidence>
<reference evidence="3 4" key="1">
    <citation type="submission" date="2016-12" db="EMBL/GenBank/DDBJ databases">
        <authorList>
            <person name="Song W.-J."/>
            <person name="Kurnit D.M."/>
        </authorList>
    </citation>
    <scope>NUCLEOTIDE SEQUENCE [LARGE SCALE GENOMIC DNA]</scope>
    <source>
        <strain evidence="3 4">DSM 18488</strain>
    </source>
</reference>